<evidence type="ECO:0000313" key="2">
    <source>
        <dbReference type="EMBL" id="MBO0931807.1"/>
    </source>
</evidence>
<proteinExistence type="predicted"/>
<dbReference type="Pfam" id="PF19918">
    <property type="entry name" value="bpX2"/>
    <property type="match status" value="1"/>
</dbReference>
<sequence>MAADHTDHVSWFLAIDRAKINHLCGLRAWPNLQVAFADEQVWVTGFTAADIDSVAVQAIPHKWLYYQRGGQLFPRGSLLPARPFSGQLWTPIARALPVELPGYNHHFFGLAESLDISLQPADNEQPAVAMMTTLPMLARYVLTAPAVRLRAVQWTVLDQDKVLVLGVPLLPVPGEPFWQKLDWLLPVGFDTKWPVLDETLNAKLNPDGTDWLIWQATTTGGGEMGAAFFRVPKADLMSLSIRSFRLTAS</sequence>
<accession>A0A939JWD8</accession>
<dbReference type="InterPro" id="IPR045552">
    <property type="entry name" value="bpX2"/>
</dbReference>
<gene>
    <name evidence="2" type="ORF">J2I48_12430</name>
</gene>
<dbReference type="Proteomes" id="UP000664795">
    <property type="component" value="Unassembled WGS sequence"/>
</dbReference>
<protein>
    <recommendedName>
        <fullName evidence="1">MoxR-vWA-beta-propeller ternary system domain-containing protein</fullName>
    </recommendedName>
</protein>
<dbReference type="EMBL" id="JAFMYU010000008">
    <property type="protein sequence ID" value="MBO0931807.1"/>
    <property type="molecule type" value="Genomic_DNA"/>
</dbReference>
<organism evidence="2 3">
    <name type="scientific">Fibrella aquatilis</name>
    <dbReference type="NCBI Taxonomy" id="2817059"/>
    <lineage>
        <taxon>Bacteria</taxon>
        <taxon>Pseudomonadati</taxon>
        <taxon>Bacteroidota</taxon>
        <taxon>Cytophagia</taxon>
        <taxon>Cytophagales</taxon>
        <taxon>Spirosomataceae</taxon>
        <taxon>Fibrella</taxon>
    </lineage>
</organism>
<evidence type="ECO:0000259" key="1">
    <source>
        <dbReference type="Pfam" id="PF19918"/>
    </source>
</evidence>
<feature type="domain" description="MoxR-vWA-beta-propeller ternary system" evidence="1">
    <location>
        <begin position="14"/>
        <end position="246"/>
    </location>
</feature>
<dbReference type="AlphaFoldDB" id="A0A939JWD8"/>
<evidence type="ECO:0000313" key="3">
    <source>
        <dbReference type="Proteomes" id="UP000664795"/>
    </source>
</evidence>
<reference evidence="2 3" key="1">
    <citation type="submission" date="2021-03" db="EMBL/GenBank/DDBJ databases">
        <title>Fibrella sp. HMF5036 genome sequencing and assembly.</title>
        <authorList>
            <person name="Kang H."/>
            <person name="Kim H."/>
            <person name="Bae S."/>
            <person name="Joh K."/>
        </authorList>
    </citation>
    <scope>NUCLEOTIDE SEQUENCE [LARGE SCALE GENOMIC DNA]</scope>
    <source>
        <strain evidence="2 3">HMF5036</strain>
    </source>
</reference>
<dbReference type="RefSeq" id="WP_207335768.1">
    <property type="nucleotide sequence ID" value="NZ_JAFMYU010000008.1"/>
</dbReference>
<name>A0A939JWD8_9BACT</name>
<comment type="caution">
    <text evidence="2">The sequence shown here is derived from an EMBL/GenBank/DDBJ whole genome shotgun (WGS) entry which is preliminary data.</text>
</comment>
<keyword evidence="3" id="KW-1185">Reference proteome</keyword>